<feature type="transmembrane region" description="Helical" evidence="1">
    <location>
        <begin position="51"/>
        <end position="77"/>
    </location>
</feature>
<dbReference type="KEGG" id="scyp:JYB88_01755"/>
<keyword evidence="1" id="KW-0472">Membrane</keyword>
<feature type="transmembrane region" description="Helical" evidence="1">
    <location>
        <begin position="12"/>
        <end position="31"/>
    </location>
</feature>
<dbReference type="AlphaFoldDB" id="A0A975ALN0"/>
<sequence length="251" mass="28446">MEKDNKKDFSNYLADSSTLISFALAFIALIVPTFRGDDFFKRLISFDIDGLMIYQSIFVILSSTCAFVIFYTINRLLSVSKVRSKLKKYGYYTLTLLAISSMSFCLREVYAPSNSMSSLFLNEDGRIIYSKIQTEAGVEFEVISCNGSGSQVTCEIQLRNISDEDVEIYGLKNSIAYNENNIKSSIERVTLENNKLSNSTFLMTKLSTSNVKLFFSFDTAAISKSIKKLTLPLNYTANDRKVIFRNVDIQR</sequence>
<dbReference type="Proteomes" id="UP000663281">
    <property type="component" value="Chromosome"/>
</dbReference>
<evidence type="ECO:0000313" key="2">
    <source>
        <dbReference type="EMBL" id="QSX30408.1"/>
    </source>
</evidence>
<accession>A0A975ALN0</accession>
<name>A0A975ALN0_9GAMM</name>
<protein>
    <submittedName>
        <fullName evidence="2">Uncharacterized protein</fullName>
    </submittedName>
</protein>
<evidence type="ECO:0000256" key="1">
    <source>
        <dbReference type="SAM" id="Phobius"/>
    </source>
</evidence>
<keyword evidence="1" id="KW-0812">Transmembrane</keyword>
<dbReference type="EMBL" id="CP071504">
    <property type="protein sequence ID" value="QSX30408.1"/>
    <property type="molecule type" value="Genomic_DNA"/>
</dbReference>
<proteinExistence type="predicted"/>
<organism evidence="2 3">
    <name type="scientific">Shewanella cyperi</name>
    <dbReference type="NCBI Taxonomy" id="2814292"/>
    <lineage>
        <taxon>Bacteria</taxon>
        <taxon>Pseudomonadati</taxon>
        <taxon>Pseudomonadota</taxon>
        <taxon>Gammaproteobacteria</taxon>
        <taxon>Alteromonadales</taxon>
        <taxon>Shewanellaceae</taxon>
        <taxon>Shewanella</taxon>
    </lineage>
</organism>
<evidence type="ECO:0000313" key="3">
    <source>
        <dbReference type="Proteomes" id="UP000663281"/>
    </source>
</evidence>
<feature type="transmembrane region" description="Helical" evidence="1">
    <location>
        <begin position="89"/>
        <end position="110"/>
    </location>
</feature>
<keyword evidence="3" id="KW-1185">Reference proteome</keyword>
<gene>
    <name evidence="2" type="ORF">JYB88_01755</name>
</gene>
<keyword evidence="1" id="KW-1133">Transmembrane helix</keyword>
<reference evidence="2 3" key="1">
    <citation type="submission" date="2021-03" db="EMBL/GenBank/DDBJ databases">
        <title>Novel species identification of genus Shewanella.</title>
        <authorList>
            <person name="Liu G."/>
            <person name="Zhang Q."/>
        </authorList>
    </citation>
    <scope>NUCLEOTIDE SEQUENCE [LARGE SCALE GENOMIC DNA]</scope>
    <source>
        <strain evidence="2 3">FJAT-53726</strain>
    </source>
</reference>
<dbReference type="RefSeq" id="WP_207325262.1">
    <property type="nucleotide sequence ID" value="NZ_CP071504.1"/>
</dbReference>